<dbReference type="InterPro" id="IPR001763">
    <property type="entry name" value="Rhodanese-like_dom"/>
</dbReference>
<dbReference type="AlphaFoldDB" id="A0A5M6CAB7"/>
<dbReference type="SMART" id="SM00450">
    <property type="entry name" value="RHOD"/>
    <property type="match status" value="1"/>
</dbReference>
<dbReference type="PANTHER" id="PTHR43031:SF17">
    <property type="entry name" value="SULFURTRANSFERASE YTWF-RELATED"/>
    <property type="match status" value="1"/>
</dbReference>
<dbReference type="Pfam" id="PF00581">
    <property type="entry name" value="Rhodanese"/>
    <property type="match status" value="1"/>
</dbReference>
<protein>
    <submittedName>
        <fullName evidence="2">Rhodanese-like domain-containing protein</fullName>
    </submittedName>
</protein>
<dbReference type="CDD" id="cd00158">
    <property type="entry name" value="RHOD"/>
    <property type="match status" value="1"/>
</dbReference>
<organism evidence="2 3">
    <name type="scientific">Taibaiella lutea</name>
    <dbReference type="NCBI Taxonomy" id="2608001"/>
    <lineage>
        <taxon>Bacteria</taxon>
        <taxon>Pseudomonadati</taxon>
        <taxon>Bacteroidota</taxon>
        <taxon>Chitinophagia</taxon>
        <taxon>Chitinophagales</taxon>
        <taxon>Chitinophagaceae</taxon>
        <taxon>Taibaiella</taxon>
    </lineage>
</organism>
<keyword evidence="3" id="KW-1185">Reference proteome</keyword>
<comment type="caution">
    <text evidence="2">The sequence shown here is derived from an EMBL/GenBank/DDBJ whole genome shotgun (WGS) entry which is preliminary data.</text>
</comment>
<accession>A0A5M6CAB7</accession>
<evidence type="ECO:0000313" key="2">
    <source>
        <dbReference type="EMBL" id="KAA5532098.1"/>
    </source>
</evidence>
<feature type="domain" description="Rhodanese" evidence="1">
    <location>
        <begin position="15"/>
        <end position="105"/>
    </location>
</feature>
<evidence type="ECO:0000259" key="1">
    <source>
        <dbReference type="PROSITE" id="PS50206"/>
    </source>
</evidence>
<reference evidence="2 3" key="1">
    <citation type="submission" date="2019-09" db="EMBL/GenBank/DDBJ databases">
        <title>Genome sequence and assembly of Taibaiella sp.</title>
        <authorList>
            <person name="Chhetri G."/>
        </authorList>
    </citation>
    <scope>NUCLEOTIDE SEQUENCE [LARGE SCALE GENOMIC DNA]</scope>
    <source>
        <strain evidence="2 3">KVB11</strain>
    </source>
</reference>
<dbReference type="InterPro" id="IPR036873">
    <property type="entry name" value="Rhodanese-like_dom_sf"/>
</dbReference>
<proteinExistence type="predicted"/>
<sequence length="106" mass="11909">MENITVEQLKARLDAGENLHVLDVREANEYDEANIGALLLPLSKLRQMDTDVIDDWKDEEIIVHCRSGKRSMEACMLLESMGFAKTVNVAGGIMDWQAKFGDAQIK</sequence>
<name>A0A5M6CAB7_9BACT</name>
<dbReference type="PANTHER" id="PTHR43031">
    <property type="entry name" value="FAD-DEPENDENT OXIDOREDUCTASE"/>
    <property type="match status" value="1"/>
</dbReference>
<dbReference type="EMBL" id="VWSH01000004">
    <property type="protein sequence ID" value="KAA5532098.1"/>
    <property type="molecule type" value="Genomic_DNA"/>
</dbReference>
<evidence type="ECO:0000313" key="3">
    <source>
        <dbReference type="Proteomes" id="UP000323632"/>
    </source>
</evidence>
<dbReference type="RefSeq" id="WP_150033600.1">
    <property type="nucleotide sequence ID" value="NZ_VWSH01000004.1"/>
</dbReference>
<dbReference type="Gene3D" id="3.40.250.10">
    <property type="entry name" value="Rhodanese-like domain"/>
    <property type="match status" value="1"/>
</dbReference>
<dbReference type="Proteomes" id="UP000323632">
    <property type="component" value="Unassembled WGS sequence"/>
</dbReference>
<dbReference type="PROSITE" id="PS50206">
    <property type="entry name" value="RHODANESE_3"/>
    <property type="match status" value="1"/>
</dbReference>
<dbReference type="SUPFAM" id="SSF52821">
    <property type="entry name" value="Rhodanese/Cell cycle control phosphatase"/>
    <property type="match status" value="1"/>
</dbReference>
<gene>
    <name evidence="2" type="ORF">F0919_14950</name>
</gene>
<dbReference type="InterPro" id="IPR050229">
    <property type="entry name" value="GlpE_sulfurtransferase"/>
</dbReference>